<dbReference type="CDD" id="cd00090">
    <property type="entry name" value="HTH_ARSR"/>
    <property type="match status" value="1"/>
</dbReference>
<dbReference type="PANTHER" id="PTHR39168:SF1">
    <property type="entry name" value="TRANSCRIPTIONAL REGULATORY PROTEIN"/>
    <property type="match status" value="1"/>
</dbReference>
<dbReference type="Pfam" id="PF01022">
    <property type="entry name" value="HTH_5"/>
    <property type="match status" value="1"/>
</dbReference>
<keyword evidence="4" id="KW-1185">Reference proteome</keyword>
<dbReference type="PRINTS" id="PR00778">
    <property type="entry name" value="HTHARSR"/>
</dbReference>
<feature type="domain" description="HTH arsR-type" evidence="2">
    <location>
        <begin position="1"/>
        <end position="94"/>
    </location>
</feature>
<dbReference type="AlphaFoldDB" id="A0A1H8JMV6"/>
<dbReference type="EMBL" id="FOCQ01000031">
    <property type="protein sequence ID" value="SEN81881.1"/>
    <property type="molecule type" value="Genomic_DNA"/>
</dbReference>
<dbReference type="GO" id="GO:0046686">
    <property type="term" value="P:response to cadmium ion"/>
    <property type="evidence" value="ECO:0007669"/>
    <property type="project" value="TreeGrafter"/>
</dbReference>
<evidence type="ECO:0000313" key="3">
    <source>
        <dbReference type="EMBL" id="SEN81881.1"/>
    </source>
</evidence>
<organism evidence="3 4">
    <name type="scientific">Lihuaxuella thermophila</name>
    <dbReference type="NCBI Taxonomy" id="1173111"/>
    <lineage>
        <taxon>Bacteria</taxon>
        <taxon>Bacillati</taxon>
        <taxon>Bacillota</taxon>
        <taxon>Bacilli</taxon>
        <taxon>Bacillales</taxon>
        <taxon>Thermoactinomycetaceae</taxon>
        <taxon>Lihuaxuella</taxon>
    </lineage>
</organism>
<dbReference type="NCBIfam" id="NF033788">
    <property type="entry name" value="HTH_metalloreg"/>
    <property type="match status" value="1"/>
</dbReference>
<dbReference type="InterPro" id="IPR001845">
    <property type="entry name" value="HTH_ArsR_DNA-bd_dom"/>
</dbReference>
<keyword evidence="1 3" id="KW-0238">DNA-binding</keyword>
<dbReference type="PROSITE" id="PS50987">
    <property type="entry name" value="HTH_ARSR_2"/>
    <property type="match status" value="1"/>
</dbReference>
<dbReference type="SUPFAM" id="SSF46785">
    <property type="entry name" value="Winged helix' DNA-binding domain"/>
    <property type="match status" value="1"/>
</dbReference>
<dbReference type="SMART" id="SM00418">
    <property type="entry name" value="HTH_ARSR"/>
    <property type="match status" value="1"/>
</dbReference>
<dbReference type="PANTHER" id="PTHR39168">
    <property type="entry name" value="TRANSCRIPTIONAL REGULATOR-RELATED"/>
    <property type="match status" value="1"/>
</dbReference>
<dbReference type="Proteomes" id="UP000199695">
    <property type="component" value="Unassembled WGS sequence"/>
</dbReference>
<name>A0A1H8JMV6_9BACL</name>
<dbReference type="InterPro" id="IPR011991">
    <property type="entry name" value="ArsR-like_HTH"/>
</dbReference>
<proteinExistence type="predicted"/>
<dbReference type="GO" id="GO:0003700">
    <property type="term" value="F:DNA-binding transcription factor activity"/>
    <property type="evidence" value="ECO:0007669"/>
    <property type="project" value="InterPro"/>
</dbReference>
<sequence length="252" mass="28660">MKETVPLAEAAALLCEPSRAKMVQCLLDGRFHTATELAVYAGITPQTASHHLYKMTECNLVQVKKNGRHRYYRLSSAEAAQMIESLLCIAPPEKIRSLKQFDRYHAIRFARTCYDHLAGKVGVALTEAMRDLAILEQRENCFYLTEKGKLCLQEFGIDVTAALKKRRSFARCCLDWSERRYHLAGSLGHAILERLLTLEWIRRLPHTRAVQVTEEGKRGFSQVFGLDVRNEPFNPIGDTGIRPEVNRKGELS</sequence>
<dbReference type="GO" id="GO:0097063">
    <property type="term" value="F:cadmium ion sensor activity"/>
    <property type="evidence" value="ECO:0007669"/>
    <property type="project" value="TreeGrafter"/>
</dbReference>
<reference evidence="3 4" key="1">
    <citation type="submission" date="2016-10" db="EMBL/GenBank/DDBJ databases">
        <authorList>
            <person name="de Groot N.N."/>
        </authorList>
    </citation>
    <scope>NUCLEOTIDE SEQUENCE [LARGE SCALE GENOMIC DNA]</scope>
    <source>
        <strain evidence="3 4">DSM 46701</strain>
    </source>
</reference>
<dbReference type="GO" id="GO:0032791">
    <property type="term" value="F:lead ion binding"/>
    <property type="evidence" value="ECO:0007669"/>
    <property type="project" value="TreeGrafter"/>
</dbReference>
<dbReference type="InterPro" id="IPR052543">
    <property type="entry name" value="HTH_Metal-responsive_Reg"/>
</dbReference>
<dbReference type="Gene3D" id="1.10.10.10">
    <property type="entry name" value="Winged helix-like DNA-binding domain superfamily/Winged helix DNA-binding domain"/>
    <property type="match status" value="1"/>
</dbReference>
<dbReference type="GO" id="GO:0010288">
    <property type="term" value="P:response to lead ion"/>
    <property type="evidence" value="ECO:0007669"/>
    <property type="project" value="TreeGrafter"/>
</dbReference>
<evidence type="ECO:0000259" key="2">
    <source>
        <dbReference type="PROSITE" id="PS50987"/>
    </source>
</evidence>
<dbReference type="GO" id="GO:0003677">
    <property type="term" value="F:DNA binding"/>
    <property type="evidence" value="ECO:0007669"/>
    <property type="project" value="UniProtKB-KW"/>
</dbReference>
<dbReference type="InterPro" id="IPR036390">
    <property type="entry name" value="WH_DNA-bd_sf"/>
</dbReference>
<dbReference type="InterPro" id="IPR036388">
    <property type="entry name" value="WH-like_DNA-bd_sf"/>
</dbReference>
<evidence type="ECO:0000313" key="4">
    <source>
        <dbReference type="Proteomes" id="UP000199695"/>
    </source>
</evidence>
<protein>
    <submittedName>
        <fullName evidence="3">DNA-binding transcriptional regulator, ArsR family</fullName>
    </submittedName>
</protein>
<gene>
    <name evidence="3" type="ORF">SAMN05444955_1314</name>
</gene>
<accession>A0A1H8JMV6</accession>
<evidence type="ECO:0000256" key="1">
    <source>
        <dbReference type="ARBA" id="ARBA00023125"/>
    </source>
</evidence>
<dbReference type="STRING" id="1173111.SAMN05444955_1314"/>